<proteinExistence type="predicted"/>
<dbReference type="InterPro" id="IPR017452">
    <property type="entry name" value="GPCR_Rhodpsn_7TM"/>
</dbReference>
<dbReference type="PROSITE" id="PS50262">
    <property type="entry name" value="G_PROTEIN_RECEP_F1_2"/>
    <property type="match status" value="1"/>
</dbReference>
<dbReference type="SUPFAM" id="SSF81321">
    <property type="entry name" value="Family A G protein-coupled receptor-like"/>
    <property type="match status" value="1"/>
</dbReference>
<feature type="transmembrane region" description="Helical" evidence="8">
    <location>
        <begin position="92"/>
        <end position="111"/>
    </location>
</feature>
<evidence type="ECO:0000256" key="4">
    <source>
        <dbReference type="ARBA" id="ARBA00023040"/>
    </source>
</evidence>
<dbReference type="InterPro" id="IPR000276">
    <property type="entry name" value="GPCR_Rhodpsn"/>
</dbReference>
<accession>A0ABM0JIU4</accession>
<keyword evidence="6" id="KW-0675">Receptor</keyword>
<evidence type="ECO:0000256" key="3">
    <source>
        <dbReference type="ARBA" id="ARBA00022989"/>
    </source>
</evidence>
<organism evidence="10 11">
    <name type="scientific">Aplysia californica</name>
    <name type="common">California sea hare</name>
    <dbReference type="NCBI Taxonomy" id="6500"/>
    <lineage>
        <taxon>Eukaryota</taxon>
        <taxon>Metazoa</taxon>
        <taxon>Spiralia</taxon>
        <taxon>Lophotrochozoa</taxon>
        <taxon>Mollusca</taxon>
        <taxon>Gastropoda</taxon>
        <taxon>Heterobranchia</taxon>
        <taxon>Euthyneura</taxon>
        <taxon>Tectipleura</taxon>
        <taxon>Aplysiida</taxon>
        <taxon>Aplysioidea</taxon>
        <taxon>Aplysiidae</taxon>
        <taxon>Aplysia</taxon>
    </lineage>
</organism>
<reference evidence="11" key="1">
    <citation type="submission" date="2025-08" db="UniProtKB">
        <authorList>
            <consortium name="RefSeq"/>
        </authorList>
    </citation>
    <scope>IDENTIFICATION</scope>
</reference>
<sequence>MEENVVEEDQLTAEEVVFVSVIGIALAVSVVCNILVLIVMLRTPKMMNPTNIFICNLTISDILLSGIVIPQNIHDVSHASTDYYEGDFLCRVVNFCPLMCIMASIYSMVAISFERKRAIIVSTAARPTILVALKIIPAIWGLSFVFCIPTMYEYSAFQEPLENGTSITRCGSNGVSWTYTVLNGVALVMLAYIVPLTLLLLNYGSILWFFHGRGVFGHAHVTDAALVQAQALYKGRMNVVKMLILVALLFALSWLPYFALLLLEKVTGKSDVSDIGPIFMLKIVLSVFSTAYNFLLYVVYNRNFRAGFKALFTCRRHQTRKNVVTPADEGQSPFPQGGNCGGPMAHNVTASLSLQAREPTVS</sequence>
<dbReference type="Gene3D" id="1.20.1070.10">
    <property type="entry name" value="Rhodopsin 7-helix transmembrane proteins"/>
    <property type="match status" value="1"/>
</dbReference>
<evidence type="ECO:0000259" key="9">
    <source>
        <dbReference type="PROSITE" id="PS50262"/>
    </source>
</evidence>
<feature type="transmembrane region" description="Helical" evidence="8">
    <location>
        <begin position="131"/>
        <end position="152"/>
    </location>
</feature>
<dbReference type="PRINTS" id="PR00237">
    <property type="entry name" value="GPCRRHODOPSN"/>
</dbReference>
<dbReference type="PANTHER" id="PTHR45695:SF9">
    <property type="entry name" value="LEUCOKININ RECEPTOR"/>
    <property type="match status" value="1"/>
</dbReference>
<keyword evidence="4" id="KW-0297">G-protein coupled receptor</keyword>
<gene>
    <name evidence="11" type="primary">LOC101861797</name>
</gene>
<dbReference type="Pfam" id="PF00001">
    <property type="entry name" value="7tm_1"/>
    <property type="match status" value="1"/>
</dbReference>
<feature type="domain" description="G-protein coupled receptors family 1 profile" evidence="9">
    <location>
        <begin position="32"/>
        <end position="297"/>
    </location>
</feature>
<dbReference type="GeneID" id="101861797"/>
<keyword evidence="3 8" id="KW-1133">Transmembrane helix</keyword>
<dbReference type="PANTHER" id="PTHR45695">
    <property type="entry name" value="LEUCOKININ RECEPTOR-RELATED"/>
    <property type="match status" value="1"/>
</dbReference>
<evidence type="ECO:0000256" key="8">
    <source>
        <dbReference type="SAM" id="Phobius"/>
    </source>
</evidence>
<name>A0ABM0JIU4_APLCA</name>
<evidence type="ECO:0000256" key="6">
    <source>
        <dbReference type="ARBA" id="ARBA00023170"/>
    </source>
</evidence>
<evidence type="ECO:0000313" key="10">
    <source>
        <dbReference type="Proteomes" id="UP000694888"/>
    </source>
</evidence>
<feature type="transmembrane region" description="Helical" evidence="8">
    <location>
        <begin position="185"/>
        <end position="210"/>
    </location>
</feature>
<evidence type="ECO:0000256" key="2">
    <source>
        <dbReference type="ARBA" id="ARBA00022692"/>
    </source>
</evidence>
<dbReference type="CDD" id="cd00637">
    <property type="entry name" value="7tm_classA_rhodopsin-like"/>
    <property type="match status" value="1"/>
</dbReference>
<dbReference type="Proteomes" id="UP000694888">
    <property type="component" value="Unplaced"/>
</dbReference>
<keyword evidence="5 8" id="KW-0472">Membrane</keyword>
<feature type="transmembrane region" description="Helical" evidence="8">
    <location>
        <begin position="53"/>
        <end position="72"/>
    </location>
</feature>
<keyword evidence="2 8" id="KW-0812">Transmembrane</keyword>
<evidence type="ECO:0000256" key="1">
    <source>
        <dbReference type="ARBA" id="ARBA00004141"/>
    </source>
</evidence>
<evidence type="ECO:0000256" key="7">
    <source>
        <dbReference type="ARBA" id="ARBA00023224"/>
    </source>
</evidence>
<dbReference type="RefSeq" id="XP_005094654.1">
    <property type="nucleotide sequence ID" value="XM_005094597.1"/>
</dbReference>
<feature type="transmembrane region" description="Helical" evidence="8">
    <location>
        <begin position="242"/>
        <end position="263"/>
    </location>
</feature>
<comment type="subcellular location">
    <subcellularLocation>
        <location evidence="1">Membrane</location>
        <topology evidence="1">Multi-pass membrane protein</topology>
    </subcellularLocation>
</comment>
<evidence type="ECO:0000256" key="5">
    <source>
        <dbReference type="ARBA" id="ARBA00023136"/>
    </source>
</evidence>
<feature type="transmembrane region" description="Helical" evidence="8">
    <location>
        <begin position="16"/>
        <end position="41"/>
    </location>
</feature>
<feature type="transmembrane region" description="Helical" evidence="8">
    <location>
        <begin position="275"/>
        <end position="300"/>
    </location>
</feature>
<protein>
    <submittedName>
        <fullName evidence="11">Neuropeptide FF receptor 2-like</fullName>
    </submittedName>
</protein>
<keyword evidence="10" id="KW-1185">Reference proteome</keyword>
<evidence type="ECO:0000313" key="11">
    <source>
        <dbReference type="RefSeq" id="XP_005094654.1"/>
    </source>
</evidence>
<keyword evidence="7" id="KW-0807">Transducer</keyword>